<evidence type="ECO:0000259" key="4">
    <source>
        <dbReference type="PROSITE" id="PS50041"/>
    </source>
</evidence>
<feature type="region of interest" description="Disordered" evidence="3">
    <location>
        <begin position="1"/>
        <end position="28"/>
    </location>
</feature>
<dbReference type="Proteomes" id="UP000504632">
    <property type="component" value="Chromosome 11"/>
</dbReference>
<organism evidence="5 6">
    <name type="scientific">Chanos chanos</name>
    <name type="common">Milkfish</name>
    <name type="synonym">Mugil chanos</name>
    <dbReference type="NCBI Taxonomy" id="29144"/>
    <lineage>
        <taxon>Eukaryota</taxon>
        <taxon>Metazoa</taxon>
        <taxon>Chordata</taxon>
        <taxon>Craniata</taxon>
        <taxon>Vertebrata</taxon>
        <taxon>Euteleostomi</taxon>
        <taxon>Actinopterygii</taxon>
        <taxon>Neopterygii</taxon>
        <taxon>Teleostei</taxon>
        <taxon>Ostariophysi</taxon>
        <taxon>Gonorynchiformes</taxon>
        <taxon>Chanidae</taxon>
        <taxon>Chanos</taxon>
    </lineage>
</organism>
<dbReference type="GeneID" id="115823672"/>
<dbReference type="RefSeq" id="XP_030643566.1">
    <property type="nucleotide sequence ID" value="XM_030787706.1"/>
</dbReference>
<dbReference type="FunCoup" id="A0A6J2WJR2">
    <property type="interactions" value="323"/>
</dbReference>
<dbReference type="SMART" id="SM00034">
    <property type="entry name" value="CLECT"/>
    <property type="match status" value="1"/>
</dbReference>
<dbReference type="InterPro" id="IPR050111">
    <property type="entry name" value="C-type_lectin/snaclec_domain"/>
</dbReference>
<dbReference type="Pfam" id="PF00059">
    <property type="entry name" value="Lectin_C"/>
    <property type="match status" value="1"/>
</dbReference>
<evidence type="ECO:0000256" key="2">
    <source>
        <dbReference type="ARBA" id="ARBA00023157"/>
    </source>
</evidence>
<dbReference type="GO" id="GO:0030246">
    <property type="term" value="F:carbohydrate binding"/>
    <property type="evidence" value="ECO:0007669"/>
    <property type="project" value="UniProtKB-KW"/>
</dbReference>
<dbReference type="SUPFAM" id="SSF56436">
    <property type="entry name" value="C-type lectin-like"/>
    <property type="match status" value="1"/>
</dbReference>
<dbReference type="AlphaFoldDB" id="A0A6J2WJR2"/>
<dbReference type="Gene3D" id="3.10.100.10">
    <property type="entry name" value="Mannose-Binding Protein A, subunit A"/>
    <property type="match status" value="1"/>
</dbReference>
<reference evidence="6" key="2">
    <citation type="submission" date="2025-08" db="UniProtKB">
        <authorList>
            <consortium name="RefSeq"/>
        </authorList>
    </citation>
    <scope>IDENTIFICATION</scope>
</reference>
<protein>
    <submittedName>
        <fullName evidence="6">C-type lectin domain family 4 member E-like</fullName>
    </submittedName>
</protein>
<keyword evidence="2" id="KW-1015">Disulfide bond</keyword>
<keyword evidence="1" id="KW-0430">Lectin</keyword>
<dbReference type="InParanoid" id="A0A6J2WJR2"/>
<sequence length="182" mass="21164">MELNDNIYANTEFTEDSKSDGDESGDSYENIFISEETLPTSKLRATPKGNSDVQNPGWRYFSSSLYYNSTDKKTWSESRQYCRDRGADLVIINSREEQEFVYNLRNDDSTWIGLTDEEREDVWKWVDGTALTSRYWLNGQPDSQTGDQDCVAIQHKSNPLESWRDQECGIKLYWICEIGKFS</sequence>
<keyword evidence="5" id="KW-1185">Reference proteome</keyword>
<evidence type="ECO:0000256" key="3">
    <source>
        <dbReference type="SAM" id="MobiDB-lite"/>
    </source>
</evidence>
<feature type="domain" description="C-type lectin" evidence="4">
    <location>
        <begin position="61"/>
        <end position="177"/>
    </location>
</feature>
<name>A0A6J2WJR2_CHACN</name>
<dbReference type="InterPro" id="IPR016186">
    <property type="entry name" value="C-type_lectin-like/link_sf"/>
</dbReference>
<evidence type="ECO:0000313" key="6">
    <source>
        <dbReference type="RefSeq" id="XP_030643566.1"/>
    </source>
</evidence>
<gene>
    <name evidence="6" type="primary">LOC115823672</name>
</gene>
<evidence type="ECO:0000256" key="1">
    <source>
        <dbReference type="ARBA" id="ARBA00022734"/>
    </source>
</evidence>
<dbReference type="InterPro" id="IPR018378">
    <property type="entry name" value="C-type_lectin_CS"/>
</dbReference>
<reference evidence="5" key="1">
    <citation type="submission" date="2024-06" db="UniProtKB">
        <authorList>
            <consortium name="RefSeq"/>
        </authorList>
    </citation>
    <scope>NUCLEOTIDE SEQUENCE [LARGE SCALE GENOMIC DNA]</scope>
</reference>
<dbReference type="PROSITE" id="PS00615">
    <property type="entry name" value="C_TYPE_LECTIN_1"/>
    <property type="match status" value="1"/>
</dbReference>
<dbReference type="OrthoDB" id="6337382at2759"/>
<dbReference type="InterPro" id="IPR016187">
    <property type="entry name" value="CTDL_fold"/>
</dbReference>
<dbReference type="InterPro" id="IPR001304">
    <property type="entry name" value="C-type_lectin-like"/>
</dbReference>
<dbReference type="InterPro" id="IPR033989">
    <property type="entry name" value="CD209-like_CTLD"/>
</dbReference>
<dbReference type="PROSITE" id="PS50041">
    <property type="entry name" value="C_TYPE_LECTIN_2"/>
    <property type="match status" value="1"/>
</dbReference>
<accession>A0A6J2WJR2</accession>
<evidence type="ECO:0000313" key="5">
    <source>
        <dbReference type="Proteomes" id="UP000504632"/>
    </source>
</evidence>
<dbReference type="CDD" id="cd03590">
    <property type="entry name" value="CLECT_DC-SIGN_like"/>
    <property type="match status" value="1"/>
</dbReference>
<dbReference type="PANTHER" id="PTHR22803">
    <property type="entry name" value="MANNOSE, PHOSPHOLIPASE, LECTIN RECEPTOR RELATED"/>
    <property type="match status" value="1"/>
</dbReference>
<proteinExistence type="predicted"/>